<keyword evidence="4" id="KW-1185">Reference proteome</keyword>
<accession>A0A8J2Y8Y3</accession>
<evidence type="ECO:0000313" key="3">
    <source>
        <dbReference type="EMBL" id="GGD96164.1"/>
    </source>
</evidence>
<dbReference type="FunFam" id="3.30.70.100:FF:000001">
    <property type="entry name" value="ATPase copper transporting beta"/>
    <property type="match status" value="1"/>
</dbReference>
<evidence type="ECO:0000259" key="2">
    <source>
        <dbReference type="PROSITE" id="PS50846"/>
    </source>
</evidence>
<reference evidence="3" key="2">
    <citation type="submission" date="2020-09" db="EMBL/GenBank/DDBJ databases">
        <authorList>
            <person name="Sun Q."/>
            <person name="Zhou Y."/>
        </authorList>
    </citation>
    <scope>NUCLEOTIDE SEQUENCE</scope>
    <source>
        <strain evidence="3">CGMCC 1.12924</strain>
    </source>
</reference>
<feature type="domain" description="HMA" evidence="2">
    <location>
        <begin position="50"/>
        <end position="117"/>
    </location>
</feature>
<name>A0A8J2Y8Y3_9FLAO</name>
<evidence type="ECO:0000313" key="4">
    <source>
        <dbReference type="Proteomes" id="UP000652231"/>
    </source>
</evidence>
<dbReference type="RefSeq" id="WP_188442037.1">
    <property type="nucleotide sequence ID" value="NZ_BMGK01000007.1"/>
</dbReference>
<dbReference type="EMBL" id="BMGK01000007">
    <property type="protein sequence ID" value="GGD96164.1"/>
    <property type="molecule type" value="Genomic_DNA"/>
</dbReference>
<dbReference type="Proteomes" id="UP000652231">
    <property type="component" value="Unassembled WGS sequence"/>
</dbReference>
<dbReference type="Pfam" id="PF00403">
    <property type="entry name" value="HMA"/>
    <property type="match status" value="1"/>
</dbReference>
<dbReference type="Gene3D" id="3.30.70.100">
    <property type="match status" value="1"/>
</dbReference>
<dbReference type="PROSITE" id="PS51257">
    <property type="entry name" value="PROKAR_LIPOPROTEIN"/>
    <property type="match status" value="1"/>
</dbReference>
<dbReference type="SUPFAM" id="SSF55008">
    <property type="entry name" value="HMA, heavy metal-associated domain"/>
    <property type="match status" value="1"/>
</dbReference>
<evidence type="ECO:0000256" key="1">
    <source>
        <dbReference type="ARBA" id="ARBA00022723"/>
    </source>
</evidence>
<dbReference type="InterPro" id="IPR036163">
    <property type="entry name" value="HMA_dom_sf"/>
</dbReference>
<sequence>MRTFKYTFLFVALAMLSFSCKNESQPETKAVEVASAPVKEKELNPNAVYTDATFEIEGMKCAMGCAKVIEKNIAQMDGVKEVKVDFDSKTATISFDAQLANQEKITKTVVNTSETYSVTSWNGTQLSDRTEAQNE</sequence>
<dbReference type="GO" id="GO:0046872">
    <property type="term" value="F:metal ion binding"/>
    <property type="evidence" value="ECO:0007669"/>
    <property type="project" value="UniProtKB-KW"/>
</dbReference>
<reference evidence="3" key="1">
    <citation type="journal article" date="2014" name="Int. J. Syst. Evol. Microbiol.">
        <title>Complete genome sequence of Corynebacterium casei LMG S-19264T (=DSM 44701T), isolated from a smear-ripened cheese.</title>
        <authorList>
            <consortium name="US DOE Joint Genome Institute (JGI-PGF)"/>
            <person name="Walter F."/>
            <person name="Albersmeier A."/>
            <person name="Kalinowski J."/>
            <person name="Ruckert C."/>
        </authorList>
    </citation>
    <scope>NUCLEOTIDE SEQUENCE</scope>
    <source>
        <strain evidence="3">CGMCC 1.12924</strain>
    </source>
</reference>
<dbReference type="InterPro" id="IPR006121">
    <property type="entry name" value="HMA_dom"/>
</dbReference>
<keyword evidence="1" id="KW-0479">Metal-binding</keyword>
<protein>
    <recommendedName>
        <fullName evidence="2">HMA domain-containing protein</fullName>
    </recommendedName>
</protein>
<dbReference type="AlphaFoldDB" id="A0A8J2Y8Y3"/>
<organism evidence="3 4">
    <name type="scientific">Planktosalinus lacus</name>
    <dbReference type="NCBI Taxonomy" id="1526573"/>
    <lineage>
        <taxon>Bacteria</taxon>
        <taxon>Pseudomonadati</taxon>
        <taxon>Bacteroidota</taxon>
        <taxon>Flavobacteriia</taxon>
        <taxon>Flavobacteriales</taxon>
        <taxon>Flavobacteriaceae</taxon>
        <taxon>Planktosalinus</taxon>
    </lineage>
</organism>
<comment type="caution">
    <text evidence="3">The sequence shown here is derived from an EMBL/GenBank/DDBJ whole genome shotgun (WGS) entry which is preliminary data.</text>
</comment>
<dbReference type="CDD" id="cd00371">
    <property type="entry name" value="HMA"/>
    <property type="match status" value="1"/>
</dbReference>
<dbReference type="PROSITE" id="PS50846">
    <property type="entry name" value="HMA_2"/>
    <property type="match status" value="1"/>
</dbReference>
<gene>
    <name evidence="3" type="ORF">GCM10011312_19680</name>
</gene>
<proteinExistence type="predicted"/>